<dbReference type="PANTHER" id="PTHR11365">
    <property type="entry name" value="5-OXOPROLINASE RELATED"/>
    <property type="match status" value="1"/>
</dbReference>
<dbReference type="Pfam" id="PF05378">
    <property type="entry name" value="Hydant_A_N"/>
    <property type="match status" value="1"/>
</dbReference>
<dbReference type="GO" id="GO:0017168">
    <property type="term" value="F:5-oxoprolinase (ATP-hydrolyzing) activity"/>
    <property type="evidence" value="ECO:0007669"/>
    <property type="project" value="TreeGrafter"/>
</dbReference>
<dbReference type="GO" id="GO:0006749">
    <property type="term" value="P:glutathione metabolic process"/>
    <property type="evidence" value="ECO:0007669"/>
    <property type="project" value="TreeGrafter"/>
</dbReference>
<dbReference type="AlphaFoldDB" id="A0A4Y7TMT1"/>
<proteinExistence type="predicted"/>
<accession>A0A4Y7TMT1</accession>
<dbReference type="InterPro" id="IPR008040">
    <property type="entry name" value="Hydant_A_N"/>
</dbReference>
<feature type="domain" description="Hydantoinase/oxoprolinase N-terminal" evidence="2">
    <location>
        <begin position="17"/>
        <end position="251"/>
    </location>
</feature>
<gene>
    <name evidence="3" type="ORF">FA13DRAFT_1762500</name>
</gene>
<evidence type="ECO:0000313" key="4">
    <source>
        <dbReference type="Proteomes" id="UP000298030"/>
    </source>
</evidence>
<name>A0A4Y7TMT1_COPMI</name>
<dbReference type="STRING" id="71717.A0A4Y7TMT1"/>
<sequence>MSFTTSPNDRIPDRSIRICADRGGTFCDVHASYPDPENPAGERKELVVKLCTLLHTPGLLRFETHPTCPRDRNRQKDTQRADYIRLSTTIATNALLERKGHKHALLITKGFKDLLLIGNQSRPRIFDLNIKRPGVLYSKVVEVDERVTLVGYTSDPQAENHAVKFDEDGNIIKEYSGKGWDGVSTGEGPGKVVRGISGEAVRVMKEPDVAQIEKDLKKLYDEGYRSVAIILVHSYTYPEHEQIVGEIAKKVGFDHVSESSKLVPMIKMVLRGVSSTADAYLTPILKQYLDGFFGGFDKSLREGTFNAEGGQGGGRVEFMGSDGGLVDVNNFSGMKSILSGPAGGVVGYALTSWDSREGKKVPVIGLDVGGTSTDVSRFDGRYEVVYETTTAGVTIQSPQLDINTVAAGGGSCLTFRNGLFPGWSGECRCRSWSCMLPGGPLAVTDANLLLGRLIPDFFPKIFGKSEREPLDVDASRTSFERVAREVNESLEGRDHELSLDEVVYGFIKVANETMARPIRSLTEARGYATGKHVLASFGGAGGQHACEIAKLLGIKTIVIHRHSSILSAYGLALADRKVRKELGEQGFSGSRVKVERMLNMRFEGTDTSLMVLPEAVGCEAQDYLEAFKRVYKAEFGFVLEDKPVIVDDVKVRGIGKTFDDLGPSIYAEVEQLYQANKVVNLHRGMGPKEKAEPKRYSVYFAPPKGRVEDTPVYSLAMVIDETQTIVALVTSQGLYIKIEG</sequence>
<feature type="domain" description="Hydantoinase A/oxoprolinase" evidence="1">
    <location>
        <begin position="271"/>
        <end position="577"/>
    </location>
</feature>
<dbReference type="InterPro" id="IPR045079">
    <property type="entry name" value="Oxoprolinase-like"/>
</dbReference>
<dbReference type="EMBL" id="QPFP01000007">
    <property type="protein sequence ID" value="TEB35264.1"/>
    <property type="molecule type" value="Genomic_DNA"/>
</dbReference>
<protein>
    <submittedName>
        <fullName evidence="3">5-oxoprolinase</fullName>
    </submittedName>
</protein>
<evidence type="ECO:0000313" key="3">
    <source>
        <dbReference type="EMBL" id="TEB35264.1"/>
    </source>
</evidence>
<dbReference type="InterPro" id="IPR002821">
    <property type="entry name" value="Hydantoinase_A"/>
</dbReference>
<evidence type="ECO:0000259" key="2">
    <source>
        <dbReference type="Pfam" id="PF05378"/>
    </source>
</evidence>
<dbReference type="GO" id="GO:0005829">
    <property type="term" value="C:cytosol"/>
    <property type="evidence" value="ECO:0007669"/>
    <property type="project" value="TreeGrafter"/>
</dbReference>
<organism evidence="3 4">
    <name type="scientific">Coprinellus micaceus</name>
    <name type="common">Glistening ink-cap mushroom</name>
    <name type="synonym">Coprinus micaceus</name>
    <dbReference type="NCBI Taxonomy" id="71717"/>
    <lineage>
        <taxon>Eukaryota</taxon>
        <taxon>Fungi</taxon>
        <taxon>Dikarya</taxon>
        <taxon>Basidiomycota</taxon>
        <taxon>Agaricomycotina</taxon>
        <taxon>Agaricomycetes</taxon>
        <taxon>Agaricomycetidae</taxon>
        <taxon>Agaricales</taxon>
        <taxon>Agaricineae</taxon>
        <taxon>Psathyrellaceae</taxon>
        <taxon>Coprinellus</taxon>
    </lineage>
</organism>
<comment type="caution">
    <text evidence="3">The sequence shown here is derived from an EMBL/GenBank/DDBJ whole genome shotgun (WGS) entry which is preliminary data.</text>
</comment>
<dbReference type="Proteomes" id="UP000298030">
    <property type="component" value="Unassembled WGS sequence"/>
</dbReference>
<dbReference type="Pfam" id="PF01968">
    <property type="entry name" value="Hydantoinase_A"/>
    <property type="match status" value="1"/>
</dbReference>
<evidence type="ECO:0000259" key="1">
    <source>
        <dbReference type="Pfam" id="PF01968"/>
    </source>
</evidence>
<dbReference type="PANTHER" id="PTHR11365:SF2">
    <property type="entry name" value="5-OXOPROLINASE"/>
    <property type="match status" value="1"/>
</dbReference>
<dbReference type="OrthoDB" id="3643at2759"/>
<reference evidence="3 4" key="1">
    <citation type="journal article" date="2019" name="Nat. Ecol. Evol.">
        <title>Megaphylogeny resolves global patterns of mushroom evolution.</title>
        <authorList>
            <person name="Varga T."/>
            <person name="Krizsan K."/>
            <person name="Foldi C."/>
            <person name="Dima B."/>
            <person name="Sanchez-Garcia M."/>
            <person name="Sanchez-Ramirez S."/>
            <person name="Szollosi G.J."/>
            <person name="Szarkandi J.G."/>
            <person name="Papp V."/>
            <person name="Albert L."/>
            <person name="Andreopoulos W."/>
            <person name="Angelini C."/>
            <person name="Antonin V."/>
            <person name="Barry K.W."/>
            <person name="Bougher N.L."/>
            <person name="Buchanan P."/>
            <person name="Buyck B."/>
            <person name="Bense V."/>
            <person name="Catcheside P."/>
            <person name="Chovatia M."/>
            <person name="Cooper J."/>
            <person name="Damon W."/>
            <person name="Desjardin D."/>
            <person name="Finy P."/>
            <person name="Geml J."/>
            <person name="Haridas S."/>
            <person name="Hughes K."/>
            <person name="Justo A."/>
            <person name="Karasinski D."/>
            <person name="Kautmanova I."/>
            <person name="Kiss B."/>
            <person name="Kocsube S."/>
            <person name="Kotiranta H."/>
            <person name="LaButti K.M."/>
            <person name="Lechner B.E."/>
            <person name="Liimatainen K."/>
            <person name="Lipzen A."/>
            <person name="Lukacs Z."/>
            <person name="Mihaltcheva S."/>
            <person name="Morgado L.N."/>
            <person name="Niskanen T."/>
            <person name="Noordeloos M.E."/>
            <person name="Ohm R.A."/>
            <person name="Ortiz-Santana B."/>
            <person name="Ovrebo C."/>
            <person name="Racz N."/>
            <person name="Riley R."/>
            <person name="Savchenko A."/>
            <person name="Shiryaev A."/>
            <person name="Soop K."/>
            <person name="Spirin V."/>
            <person name="Szebenyi C."/>
            <person name="Tomsovsky M."/>
            <person name="Tulloss R.E."/>
            <person name="Uehling J."/>
            <person name="Grigoriev I.V."/>
            <person name="Vagvolgyi C."/>
            <person name="Papp T."/>
            <person name="Martin F.M."/>
            <person name="Miettinen O."/>
            <person name="Hibbett D.S."/>
            <person name="Nagy L.G."/>
        </authorList>
    </citation>
    <scope>NUCLEOTIDE SEQUENCE [LARGE SCALE GENOMIC DNA]</scope>
    <source>
        <strain evidence="3 4">FP101781</strain>
    </source>
</reference>
<keyword evidence="4" id="KW-1185">Reference proteome</keyword>